<organism evidence="1 2">
    <name type="scientific">Calycomorphotria hydatis</name>
    <dbReference type="NCBI Taxonomy" id="2528027"/>
    <lineage>
        <taxon>Bacteria</taxon>
        <taxon>Pseudomonadati</taxon>
        <taxon>Planctomycetota</taxon>
        <taxon>Planctomycetia</taxon>
        <taxon>Planctomycetales</taxon>
        <taxon>Planctomycetaceae</taxon>
        <taxon>Calycomorphotria</taxon>
    </lineage>
</organism>
<gene>
    <name evidence="1" type="ORF">V22_18040</name>
</gene>
<keyword evidence="2" id="KW-1185">Reference proteome</keyword>
<accession>A0A517T864</accession>
<dbReference type="RefSeq" id="WP_145261845.1">
    <property type="nucleotide sequence ID" value="NZ_CP036316.1"/>
</dbReference>
<proteinExistence type="predicted"/>
<dbReference type="EMBL" id="CP036316">
    <property type="protein sequence ID" value="QDT64569.1"/>
    <property type="molecule type" value="Genomic_DNA"/>
</dbReference>
<evidence type="ECO:0000313" key="1">
    <source>
        <dbReference type="EMBL" id="QDT64569.1"/>
    </source>
</evidence>
<sequence>MSQLRLYSGPELTSDRTSAFAAEETPDVISFEAVVDRLVNQSADNPTLRARELHRNRRCRHCGSAAVEPVVLADGVRDGSGELIPGTATLVGFHCGRCSAEWPVWNQ</sequence>
<dbReference type="KEGG" id="chya:V22_18040"/>
<evidence type="ECO:0000313" key="2">
    <source>
        <dbReference type="Proteomes" id="UP000319976"/>
    </source>
</evidence>
<dbReference type="OrthoDB" id="275535at2"/>
<protein>
    <submittedName>
        <fullName evidence="1">Uncharacterized protein</fullName>
    </submittedName>
</protein>
<dbReference type="AlphaFoldDB" id="A0A517T864"/>
<dbReference type="Proteomes" id="UP000319976">
    <property type="component" value="Chromosome"/>
</dbReference>
<reference evidence="1 2" key="1">
    <citation type="submission" date="2019-02" db="EMBL/GenBank/DDBJ databases">
        <title>Deep-cultivation of Planctomycetes and their phenomic and genomic characterization uncovers novel biology.</title>
        <authorList>
            <person name="Wiegand S."/>
            <person name="Jogler M."/>
            <person name="Boedeker C."/>
            <person name="Pinto D."/>
            <person name="Vollmers J."/>
            <person name="Rivas-Marin E."/>
            <person name="Kohn T."/>
            <person name="Peeters S.H."/>
            <person name="Heuer A."/>
            <person name="Rast P."/>
            <person name="Oberbeckmann S."/>
            <person name="Bunk B."/>
            <person name="Jeske O."/>
            <person name="Meyerdierks A."/>
            <person name="Storesund J.E."/>
            <person name="Kallscheuer N."/>
            <person name="Luecker S."/>
            <person name="Lage O.M."/>
            <person name="Pohl T."/>
            <person name="Merkel B.J."/>
            <person name="Hornburger P."/>
            <person name="Mueller R.-W."/>
            <person name="Bruemmer F."/>
            <person name="Labrenz M."/>
            <person name="Spormann A.M."/>
            <person name="Op den Camp H."/>
            <person name="Overmann J."/>
            <person name="Amann R."/>
            <person name="Jetten M.S.M."/>
            <person name="Mascher T."/>
            <person name="Medema M.H."/>
            <person name="Devos D.P."/>
            <person name="Kaster A.-K."/>
            <person name="Ovreas L."/>
            <person name="Rohde M."/>
            <person name="Galperin M.Y."/>
            <person name="Jogler C."/>
        </authorList>
    </citation>
    <scope>NUCLEOTIDE SEQUENCE [LARGE SCALE GENOMIC DNA]</scope>
    <source>
        <strain evidence="1 2">V22</strain>
    </source>
</reference>
<name>A0A517T864_9PLAN</name>